<keyword evidence="3" id="KW-1185">Reference proteome</keyword>
<organism evidence="2 3">
    <name type="scientific">Microbacterium phage Shocker</name>
    <dbReference type="NCBI Taxonomy" id="2805839"/>
    <lineage>
        <taxon>Viruses</taxon>
        <taxon>Duplodnaviria</taxon>
        <taxon>Heunggongvirae</taxon>
        <taxon>Uroviricota</taxon>
        <taxon>Caudoviricetes</taxon>
        <taxon>Shockervirus</taxon>
        <taxon>Shockervirus shocker</taxon>
    </lineage>
</organism>
<dbReference type="InterPro" id="IPR038726">
    <property type="entry name" value="PDDEXK_AddAB-type"/>
</dbReference>
<dbReference type="GO" id="GO:0004527">
    <property type="term" value="F:exonuclease activity"/>
    <property type="evidence" value="ECO:0007669"/>
    <property type="project" value="UniProtKB-KW"/>
</dbReference>
<dbReference type="KEGG" id="vg:80020113"/>
<proteinExistence type="predicted"/>
<keyword evidence="2" id="KW-0378">Hydrolase</keyword>
<reference evidence="2" key="1">
    <citation type="submission" date="2021-01" db="EMBL/GenBank/DDBJ databases">
        <authorList>
            <person name="Weegman M.K."/>
            <person name="Spring A.S."/>
            <person name="Bonilla J.A."/>
            <person name="Klyczek K."/>
            <person name="Garlena R.A."/>
            <person name="Russell D.A."/>
            <person name="Pope W.H."/>
            <person name="Jacobs-Sera D."/>
            <person name="Hatfull G.F."/>
        </authorList>
    </citation>
    <scope>NUCLEOTIDE SEQUENCE</scope>
</reference>
<dbReference type="InterPro" id="IPR011604">
    <property type="entry name" value="PDDEXK-like_dom_sf"/>
</dbReference>
<feature type="domain" description="PD-(D/E)XK endonuclease-like" evidence="1">
    <location>
        <begin position="22"/>
        <end position="298"/>
    </location>
</feature>
<accession>A0A890UNC8</accession>
<dbReference type="EMBL" id="MW507126">
    <property type="protein sequence ID" value="QRI45103.1"/>
    <property type="molecule type" value="Genomic_DNA"/>
</dbReference>
<protein>
    <submittedName>
        <fullName evidence="2">Cas4 family exonuclease</fullName>
    </submittedName>
</protein>
<dbReference type="Gene3D" id="3.90.320.10">
    <property type="match status" value="1"/>
</dbReference>
<evidence type="ECO:0000313" key="2">
    <source>
        <dbReference type="EMBL" id="QRI45103.1"/>
    </source>
</evidence>
<name>A0A890UNC8_9CAUD</name>
<gene>
    <name evidence="2" type="primary">49</name>
    <name evidence="2" type="ORF">SEA_SHOCKER_49</name>
</gene>
<dbReference type="Pfam" id="PF12705">
    <property type="entry name" value="PDDEXK_1"/>
    <property type="match status" value="1"/>
</dbReference>
<evidence type="ECO:0000259" key="1">
    <source>
        <dbReference type="Pfam" id="PF12705"/>
    </source>
</evidence>
<dbReference type="GeneID" id="80020113"/>
<sequence length="333" mass="38255">MDGDHDKCSGSCACLHVKDLSVSHSRVEAFLRCARQEYYGYGRKLQKIETSTALALGTAIHSVLEALYRHVLEAGMSKKAQREAYPEGVKKALARVDEIYAEGFQDSDKRAPLRLIIEKYLEHEPFIDNAWREDDSRQWLVMAVEKEFSLVWDDETNAQYPFVIDLIMKDPDGYTIVVDNKGVYDLYRYEDTQLMPQIPKYIGALRALGYKVGNYGVYNMLRTRPAPKTKERPLSEWAQAMSFDISATRVQRSFLEQVSASRIVHELDSLDPEERDLRALRVNNKDICNRICDFRDLCVEELRGGNTAILLRTEYEPKKKRAKIEVSPDVEGT</sequence>
<dbReference type="RefSeq" id="YP_010755459.1">
    <property type="nucleotide sequence ID" value="NC_073470.1"/>
</dbReference>
<keyword evidence="2" id="KW-0540">Nuclease</keyword>
<dbReference type="Proteomes" id="UP000654052">
    <property type="component" value="Segment"/>
</dbReference>
<evidence type="ECO:0000313" key="3">
    <source>
        <dbReference type="Proteomes" id="UP000654052"/>
    </source>
</evidence>
<keyword evidence="2" id="KW-0269">Exonuclease</keyword>